<proteinExistence type="predicted"/>
<dbReference type="Gene3D" id="1.20.5.170">
    <property type="match status" value="1"/>
</dbReference>
<evidence type="ECO:0000256" key="3">
    <source>
        <dbReference type="ARBA" id="ARBA00023163"/>
    </source>
</evidence>
<evidence type="ECO:0000256" key="2">
    <source>
        <dbReference type="ARBA" id="ARBA00023125"/>
    </source>
</evidence>
<dbReference type="GO" id="GO:0005634">
    <property type="term" value="C:nucleus"/>
    <property type="evidence" value="ECO:0007669"/>
    <property type="project" value="TreeGrafter"/>
</dbReference>
<evidence type="ECO:0000313" key="5">
    <source>
        <dbReference type="EMBL" id="TRY80765.1"/>
    </source>
</evidence>
<name>A0A553PSX0_TIGCA</name>
<dbReference type="InterPro" id="IPR004826">
    <property type="entry name" value="bZIP_Maf"/>
</dbReference>
<comment type="caution">
    <text evidence="5">The sequence shown here is derived from an EMBL/GenBank/DDBJ whole genome shotgun (WGS) entry which is preliminary data.</text>
</comment>
<reference evidence="5 6" key="1">
    <citation type="journal article" date="2018" name="Nat. Ecol. Evol.">
        <title>Genomic signatures of mitonuclear coevolution across populations of Tigriopus californicus.</title>
        <authorList>
            <person name="Barreto F.S."/>
            <person name="Watson E.T."/>
            <person name="Lima T.G."/>
            <person name="Willett C.S."/>
            <person name="Edmands S."/>
            <person name="Li W."/>
            <person name="Burton R.S."/>
        </authorList>
    </citation>
    <scope>NUCLEOTIDE SEQUENCE [LARGE SCALE GENOMIC DNA]</scope>
    <source>
        <strain evidence="5 6">San Diego</strain>
    </source>
</reference>
<feature type="domain" description="Basic leucine zipper" evidence="4">
    <location>
        <begin position="94"/>
        <end position="180"/>
    </location>
</feature>
<keyword evidence="3" id="KW-0804">Transcription</keyword>
<accession>A0A553PSX0</accession>
<dbReference type="InterPro" id="IPR008917">
    <property type="entry name" value="TF_DNA-bd_sf"/>
</dbReference>
<evidence type="ECO:0000313" key="6">
    <source>
        <dbReference type="Proteomes" id="UP000318571"/>
    </source>
</evidence>
<dbReference type="GO" id="GO:0000981">
    <property type="term" value="F:DNA-binding transcription factor activity, RNA polymerase II-specific"/>
    <property type="evidence" value="ECO:0007669"/>
    <property type="project" value="TreeGrafter"/>
</dbReference>
<dbReference type="PANTHER" id="PTHR10129">
    <property type="entry name" value="TRANSCRIPTION FACTOR MAF"/>
    <property type="match status" value="1"/>
</dbReference>
<keyword evidence="2" id="KW-0238">DNA-binding</keyword>
<gene>
    <name evidence="5" type="ORF">TCAL_17450</name>
</gene>
<dbReference type="GO" id="GO:0000978">
    <property type="term" value="F:RNA polymerase II cis-regulatory region sequence-specific DNA binding"/>
    <property type="evidence" value="ECO:0007669"/>
    <property type="project" value="TreeGrafter"/>
</dbReference>
<dbReference type="Pfam" id="PF03131">
    <property type="entry name" value="bZIP_Maf"/>
    <property type="match status" value="1"/>
</dbReference>
<dbReference type="OrthoDB" id="5974330at2759"/>
<keyword evidence="6" id="KW-1185">Reference proteome</keyword>
<dbReference type="Proteomes" id="UP000318571">
    <property type="component" value="Chromosome 12"/>
</dbReference>
<dbReference type="SUPFAM" id="SSF47454">
    <property type="entry name" value="A DNA-binding domain in eukaryotic transcription factors"/>
    <property type="match status" value="1"/>
</dbReference>
<dbReference type="STRING" id="6832.A0A553PSX0"/>
<keyword evidence="1" id="KW-0805">Transcription regulation</keyword>
<protein>
    <recommendedName>
        <fullName evidence="4">Basic leucine zipper domain-containing protein</fullName>
    </recommendedName>
</protein>
<dbReference type="InterPro" id="IPR024874">
    <property type="entry name" value="Transcription_factor_Maf_fam"/>
</dbReference>
<organism evidence="5 6">
    <name type="scientific">Tigriopus californicus</name>
    <name type="common">Marine copepod</name>
    <dbReference type="NCBI Taxonomy" id="6832"/>
    <lineage>
        <taxon>Eukaryota</taxon>
        <taxon>Metazoa</taxon>
        <taxon>Ecdysozoa</taxon>
        <taxon>Arthropoda</taxon>
        <taxon>Crustacea</taxon>
        <taxon>Multicrustacea</taxon>
        <taxon>Hexanauplia</taxon>
        <taxon>Copepoda</taxon>
        <taxon>Harpacticoida</taxon>
        <taxon>Harpacticidae</taxon>
        <taxon>Tigriopus</taxon>
    </lineage>
</organism>
<dbReference type="PANTHER" id="PTHR10129:SF48">
    <property type="entry name" value="MAF-S, ISOFORM B"/>
    <property type="match status" value="1"/>
</dbReference>
<dbReference type="AlphaFoldDB" id="A0A553PSX0"/>
<evidence type="ECO:0000256" key="1">
    <source>
        <dbReference type="ARBA" id="ARBA00023015"/>
    </source>
</evidence>
<evidence type="ECO:0000259" key="4">
    <source>
        <dbReference type="Pfam" id="PF03131"/>
    </source>
</evidence>
<sequence length="218" mass="25531">MDQSQIPLGVYNRSNINHVRRDSNPRQLNASLPKDIIVTRLNHGDERTDHHPGWNEIKAHNRRFEEQIKGEQFSEDEDLDLSLVDLKVREDVGLSDEDLLTISTKDLNRLLKKLNIGKARGKELKRERRTLKNRGYAANCRVKRDDMEEILKAQLVQYTKDVRVAAVLLQKCMAREERLLEEEKMLDFEIDRMKSKESLPIVIKEEPGLIKEETRHND</sequence>
<dbReference type="EMBL" id="VCGU01000001">
    <property type="protein sequence ID" value="TRY80765.1"/>
    <property type="molecule type" value="Genomic_DNA"/>
</dbReference>